<dbReference type="OrthoDB" id="3223806at2759"/>
<dbReference type="SUPFAM" id="SSF52129">
    <property type="entry name" value="Caspase-like"/>
    <property type="match status" value="1"/>
</dbReference>
<evidence type="ECO:0000313" key="6">
    <source>
        <dbReference type="EMBL" id="KEP52523.1"/>
    </source>
</evidence>
<keyword evidence="7" id="KW-1185">Reference proteome</keyword>
<keyword evidence="6" id="KW-0645">Protease</keyword>
<keyword evidence="3" id="KW-0378">Hydrolase</keyword>
<dbReference type="InterPro" id="IPR050452">
    <property type="entry name" value="Metacaspase"/>
</dbReference>
<dbReference type="GO" id="GO:0006915">
    <property type="term" value="P:apoptotic process"/>
    <property type="evidence" value="ECO:0007669"/>
    <property type="project" value="UniProtKB-KW"/>
</dbReference>
<name>A0A074S6M3_9AGAM</name>
<evidence type="ECO:0000256" key="1">
    <source>
        <dbReference type="ARBA" id="ARBA00009005"/>
    </source>
</evidence>
<evidence type="ECO:0000313" key="7">
    <source>
        <dbReference type="Proteomes" id="UP000027456"/>
    </source>
</evidence>
<proteinExistence type="inferred from homology"/>
<protein>
    <submittedName>
        <fullName evidence="6">ICE-like protease (Caspase) p20 domain protein</fullName>
    </submittedName>
</protein>
<evidence type="ECO:0000256" key="2">
    <source>
        <dbReference type="ARBA" id="ARBA00022703"/>
    </source>
</evidence>
<dbReference type="AlphaFoldDB" id="A0A074S6M3"/>
<dbReference type="GO" id="GO:0006508">
    <property type="term" value="P:proteolysis"/>
    <property type="evidence" value="ECO:0007669"/>
    <property type="project" value="UniProtKB-KW"/>
</dbReference>
<dbReference type="GO" id="GO:0005737">
    <property type="term" value="C:cytoplasm"/>
    <property type="evidence" value="ECO:0007669"/>
    <property type="project" value="TreeGrafter"/>
</dbReference>
<dbReference type="Gene3D" id="3.40.50.1460">
    <property type="match status" value="2"/>
</dbReference>
<feature type="region of interest" description="Disordered" evidence="4">
    <location>
        <begin position="245"/>
        <end position="273"/>
    </location>
</feature>
<organism evidence="6 7">
    <name type="scientific">Rhizoctonia solani 123E</name>
    <dbReference type="NCBI Taxonomy" id="1423351"/>
    <lineage>
        <taxon>Eukaryota</taxon>
        <taxon>Fungi</taxon>
        <taxon>Dikarya</taxon>
        <taxon>Basidiomycota</taxon>
        <taxon>Agaricomycotina</taxon>
        <taxon>Agaricomycetes</taxon>
        <taxon>Cantharellales</taxon>
        <taxon>Ceratobasidiaceae</taxon>
        <taxon>Rhizoctonia</taxon>
    </lineage>
</organism>
<dbReference type="Proteomes" id="UP000027456">
    <property type="component" value="Unassembled WGS sequence"/>
</dbReference>
<keyword evidence="2" id="KW-0053">Apoptosis</keyword>
<comment type="caution">
    <text evidence="6">The sequence shown here is derived from an EMBL/GenBank/DDBJ whole genome shotgun (WGS) entry which is preliminary data.</text>
</comment>
<keyword evidence="3" id="KW-0788">Thiol protease</keyword>
<sequence length="976" mass="108251">MSYKGVEVPKIRGLVIGIDTYQRSDLHPYLGGRNVSNATSILRVFMDMGTPRDNFLCLHNEKATRQAILEGFDTHLVNNSEIKMGDPIVIYLAGYGNRTTSPFDVQSTNKEKEMILPHDINTFDIHGNYILGIPDVKLLDLLHRLRQRKGTNIALITECCHIQASARGARSTRVRSSHDPTELGFKEMMKDQVYSLFSDETPPASPIHPAPWREELFNDIALSANPLPLASSNLTKPLEDLVISHDETPDRPIPSSAEHALGSPSQGIHVLPDPVEPDKLSPSLFQGVGHENSLKSSNWGPLKSRIHGLIIGIDKYASLIRQDLRGCVNDAKSMRMYFTGLGVAENRFLCLYDEHATRKAILDGFSNHLFNNPDIKPHDPIVIYFAGHGDRMPAPQGWPTADGMIEMIIPHDASEFDENGSYTHGIPDLTLAFLLYRLSQLKGNNITVILDCCHSGSGTRGEVRSRNSHDSNAPPIPNELDARLRGSLAVNYPSLVEKHTSGKLMAPSLETHILLAACQNDELAQEVSINDQGSDQMSCSGVFTSILLSELRKCDLETTSYTTLLRNLLMARSEYYQKSHERIASQTFQCEGRNQDRILFSVQYAASKGKIALIPTKDKSVYRVRVGIAQGVGPGTEFGVFSDNMDPMAPPIAILVARDVSSIDSHLHGIEPNTPQEIPRNAYATIIRYNDHSNGVQIWVDDAVKQDVLWESVLTSLNSLPICWATSPENHDLALLPSNGGVELQGSHMTPGQIETSHIIEHGKEVQQLVAILTAIVYFYFHLKIQNKNAPVRDQLSMMLRELNEKEHSWGSIIYEPKGYDLFGDRVSAGTVTILHPNPDKVFGLELVNNSSENFYPYVLYYDFKDYSVGCLYEPPSRSAKAPLQAGKSLTIGYGSGGSKPFQIDFTDPTSDKECGAFLLLVFGSWVDIAYLQQESPFGEGVLSPSRGAYSQRYLNSQMWDSLIVRVQLLAKAKEA</sequence>
<evidence type="ECO:0000256" key="4">
    <source>
        <dbReference type="SAM" id="MobiDB-lite"/>
    </source>
</evidence>
<dbReference type="InterPro" id="IPR011600">
    <property type="entry name" value="Pept_C14_caspase"/>
</dbReference>
<dbReference type="InterPro" id="IPR029030">
    <property type="entry name" value="Caspase-like_dom_sf"/>
</dbReference>
<dbReference type="HOGENOM" id="CLU_304443_0_0_1"/>
<evidence type="ECO:0000259" key="5">
    <source>
        <dbReference type="Pfam" id="PF00656"/>
    </source>
</evidence>
<evidence type="ECO:0000256" key="3">
    <source>
        <dbReference type="ARBA" id="ARBA00022807"/>
    </source>
</evidence>
<accession>A0A074S6M3</accession>
<dbReference type="PANTHER" id="PTHR48104">
    <property type="entry name" value="METACASPASE-4"/>
    <property type="match status" value="1"/>
</dbReference>
<reference evidence="6 7" key="1">
    <citation type="submission" date="2013-12" db="EMBL/GenBank/DDBJ databases">
        <authorList>
            <person name="Cubeta M."/>
            <person name="Pakala S."/>
            <person name="Fedorova N."/>
            <person name="Thomas E."/>
            <person name="Dean R."/>
            <person name="Jabaji S."/>
            <person name="Neate S."/>
            <person name="Toda T."/>
            <person name="Tavantzis S."/>
            <person name="Vilgalys R."/>
            <person name="Bharathan N."/>
            <person name="Pakala S."/>
            <person name="Losada L.S."/>
            <person name="Zafar N."/>
            <person name="Nierman W."/>
        </authorList>
    </citation>
    <scope>NUCLEOTIDE SEQUENCE [LARGE SCALE GENOMIC DNA]</scope>
    <source>
        <strain evidence="6 7">123E</strain>
    </source>
</reference>
<dbReference type="PANTHER" id="PTHR48104:SF30">
    <property type="entry name" value="METACASPASE-1"/>
    <property type="match status" value="1"/>
</dbReference>
<comment type="similarity">
    <text evidence="1">Belongs to the peptidase C14B family.</text>
</comment>
<feature type="domain" description="Peptidase C14 caspase" evidence="5">
    <location>
        <begin position="309"/>
        <end position="568"/>
    </location>
</feature>
<dbReference type="EMBL" id="AZST01000101">
    <property type="protein sequence ID" value="KEP52523.1"/>
    <property type="molecule type" value="Genomic_DNA"/>
</dbReference>
<dbReference type="GO" id="GO:0004197">
    <property type="term" value="F:cysteine-type endopeptidase activity"/>
    <property type="evidence" value="ECO:0007669"/>
    <property type="project" value="InterPro"/>
</dbReference>
<dbReference type="Pfam" id="PF00656">
    <property type="entry name" value="Peptidase_C14"/>
    <property type="match status" value="1"/>
</dbReference>
<gene>
    <name evidence="6" type="ORF">V565_044220</name>
</gene>